<dbReference type="InterPro" id="IPR006068">
    <property type="entry name" value="ATPase_P-typ_cation-transptr_C"/>
</dbReference>
<comment type="function">
    <text evidence="1">Mediates magnesium influx to the cytosol.</text>
</comment>
<dbReference type="GO" id="GO:0005524">
    <property type="term" value="F:ATP binding"/>
    <property type="evidence" value="ECO:0007669"/>
    <property type="project" value="UniProtKB-KW"/>
</dbReference>
<dbReference type="Pfam" id="PF13246">
    <property type="entry name" value="Cation_ATPase"/>
    <property type="match status" value="1"/>
</dbReference>
<keyword evidence="12" id="KW-0460">Magnesium</keyword>
<dbReference type="PRINTS" id="PR01836">
    <property type="entry name" value="MGATPASE"/>
</dbReference>
<dbReference type="NCBIfam" id="TIGR01494">
    <property type="entry name" value="ATPase_P-type"/>
    <property type="match status" value="2"/>
</dbReference>
<dbReference type="AlphaFoldDB" id="A0A1M6JYU3"/>
<dbReference type="GO" id="GO:0015444">
    <property type="term" value="F:P-type magnesium transporter activity"/>
    <property type="evidence" value="ECO:0007669"/>
    <property type="project" value="UniProtKB-EC"/>
</dbReference>
<comment type="subcellular location">
    <subcellularLocation>
        <location evidence="2">Cell inner membrane</location>
        <topology evidence="2">Multi-pass membrane protein</topology>
    </subcellularLocation>
</comment>
<dbReference type="Gene3D" id="3.40.1110.10">
    <property type="entry name" value="Calcium-transporting ATPase, cytoplasmic domain N"/>
    <property type="match status" value="1"/>
</dbReference>
<dbReference type="InterPro" id="IPR059000">
    <property type="entry name" value="ATPase_P-type_domA"/>
</dbReference>
<dbReference type="SUPFAM" id="SSF81653">
    <property type="entry name" value="Calcium ATPase, transduction domain A"/>
    <property type="match status" value="1"/>
</dbReference>
<gene>
    <name evidence="20" type="ORF">SAMN02745691_02091</name>
</gene>
<dbReference type="GO" id="GO:0016887">
    <property type="term" value="F:ATP hydrolysis activity"/>
    <property type="evidence" value="ECO:0007669"/>
    <property type="project" value="InterPro"/>
</dbReference>
<dbReference type="Proteomes" id="UP000184342">
    <property type="component" value="Unassembled WGS sequence"/>
</dbReference>
<dbReference type="SFLD" id="SFLDS00003">
    <property type="entry name" value="Haloacid_Dehalogenase"/>
    <property type="match status" value="1"/>
</dbReference>
<feature type="transmembrane region" description="Helical" evidence="18">
    <location>
        <begin position="242"/>
        <end position="262"/>
    </location>
</feature>
<proteinExistence type="inferred from homology"/>
<dbReference type="InterPro" id="IPR036412">
    <property type="entry name" value="HAD-like_sf"/>
</dbReference>
<organism evidence="20 21">
    <name type="scientific">Parasporobacterium paucivorans DSM 15970</name>
    <dbReference type="NCBI Taxonomy" id="1122934"/>
    <lineage>
        <taxon>Bacteria</taxon>
        <taxon>Bacillati</taxon>
        <taxon>Bacillota</taxon>
        <taxon>Clostridia</taxon>
        <taxon>Lachnospirales</taxon>
        <taxon>Lachnospiraceae</taxon>
        <taxon>Parasporobacterium</taxon>
    </lineage>
</organism>
<evidence type="ECO:0000256" key="10">
    <source>
        <dbReference type="ARBA" id="ARBA00022741"/>
    </source>
</evidence>
<keyword evidence="10" id="KW-0547">Nucleotide-binding</keyword>
<evidence type="ECO:0000256" key="1">
    <source>
        <dbReference type="ARBA" id="ARBA00003954"/>
    </source>
</evidence>
<feature type="transmembrane region" description="Helical" evidence="18">
    <location>
        <begin position="780"/>
        <end position="799"/>
    </location>
</feature>
<comment type="catalytic activity">
    <reaction evidence="17">
        <text>Mg(2+)(out) + ATP + H2O = Mg(2+)(in) + ADP + phosphate + H(+)</text>
        <dbReference type="Rhea" id="RHEA:10260"/>
        <dbReference type="ChEBI" id="CHEBI:15377"/>
        <dbReference type="ChEBI" id="CHEBI:15378"/>
        <dbReference type="ChEBI" id="CHEBI:18420"/>
        <dbReference type="ChEBI" id="CHEBI:30616"/>
        <dbReference type="ChEBI" id="CHEBI:43474"/>
        <dbReference type="ChEBI" id="CHEBI:456216"/>
        <dbReference type="EC" id="7.2.2.14"/>
    </reaction>
</comment>
<evidence type="ECO:0000256" key="18">
    <source>
        <dbReference type="SAM" id="Phobius"/>
    </source>
</evidence>
<dbReference type="Gene3D" id="3.40.50.1000">
    <property type="entry name" value="HAD superfamily/HAD-like"/>
    <property type="match status" value="1"/>
</dbReference>
<feature type="transmembrane region" description="Helical" evidence="18">
    <location>
        <begin position="811"/>
        <end position="831"/>
    </location>
</feature>
<feature type="domain" description="Cation-transporting P-type ATPase N-terminal" evidence="19">
    <location>
        <begin position="3"/>
        <end position="76"/>
    </location>
</feature>
<evidence type="ECO:0000256" key="3">
    <source>
        <dbReference type="ARBA" id="ARBA00008746"/>
    </source>
</evidence>
<dbReference type="SFLD" id="SFLDG00002">
    <property type="entry name" value="C1.7:_P-type_atpase_like"/>
    <property type="match status" value="1"/>
</dbReference>
<dbReference type="Pfam" id="PF00122">
    <property type="entry name" value="E1-E2_ATPase"/>
    <property type="match status" value="1"/>
</dbReference>
<evidence type="ECO:0000256" key="5">
    <source>
        <dbReference type="ARBA" id="ARBA00013555"/>
    </source>
</evidence>
<dbReference type="InterPro" id="IPR001757">
    <property type="entry name" value="P_typ_ATPase"/>
</dbReference>
<evidence type="ECO:0000256" key="15">
    <source>
        <dbReference type="ARBA" id="ARBA00023136"/>
    </source>
</evidence>
<evidence type="ECO:0000256" key="11">
    <source>
        <dbReference type="ARBA" id="ARBA00022840"/>
    </source>
</evidence>
<evidence type="ECO:0000256" key="8">
    <source>
        <dbReference type="ARBA" id="ARBA00022553"/>
    </source>
</evidence>
<dbReference type="SFLD" id="SFLDF00027">
    <property type="entry name" value="p-type_atpase"/>
    <property type="match status" value="1"/>
</dbReference>
<dbReference type="SUPFAM" id="SSF81665">
    <property type="entry name" value="Calcium ATPase, transmembrane domain M"/>
    <property type="match status" value="1"/>
</dbReference>
<keyword evidence="9 18" id="KW-0812">Transmembrane</keyword>
<feature type="transmembrane region" description="Helical" evidence="18">
    <location>
        <begin position="52"/>
        <end position="74"/>
    </location>
</feature>
<dbReference type="PROSITE" id="PS00154">
    <property type="entry name" value="ATPASE_E1_E2"/>
    <property type="match status" value="1"/>
</dbReference>
<evidence type="ECO:0000256" key="2">
    <source>
        <dbReference type="ARBA" id="ARBA00004429"/>
    </source>
</evidence>
<evidence type="ECO:0000256" key="16">
    <source>
        <dbReference type="ARBA" id="ARBA00029806"/>
    </source>
</evidence>
<keyword evidence="14 18" id="KW-1133">Transmembrane helix</keyword>
<dbReference type="InterPro" id="IPR018303">
    <property type="entry name" value="ATPase_P-typ_P_site"/>
</dbReference>
<dbReference type="EMBL" id="FQYT01000024">
    <property type="protein sequence ID" value="SHJ51846.1"/>
    <property type="molecule type" value="Genomic_DNA"/>
</dbReference>
<dbReference type="Gene3D" id="1.20.1110.10">
    <property type="entry name" value="Calcium-transporting ATPase, transmembrane domain"/>
    <property type="match status" value="1"/>
</dbReference>
<feature type="transmembrane region" description="Helical" evidence="18">
    <location>
        <begin position="751"/>
        <end position="768"/>
    </location>
</feature>
<keyword evidence="13" id="KW-1278">Translocase</keyword>
<evidence type="ECO:0000256" key="13">
    <source>
        <dbReference type="ARBA" id="ARBA00022967"/>
    </source>
</evidence>
<dbReference type="EC" id="7.2.2.14" evidence="4"/>
<feature type="transmembrane region" description="Helical" evidence="18">
    <location>
        <begin position="717"/>
        <end position="739"/>
    </location>
</feature>
<dbReference type="SUPFAM" id="SSF56784">
    <property type="entry name" value="HAD-like"/>
    <property type="match status" value="1"/>
</dbReference>
<protein>
    <recommendedName>
        <fullName evidence="5">Magnesium-transporting ATPase, P-type 1</fullName>
        <ecNumber evidence="4">7.2.2.14</ecNumber>
    </recommendedName>
    <alternativeName>
        <fullName evidence="16">Mg(2+) transport ATPase, P-type 1</fullName>
    </alternativeName>
</protein>
<dbReference type="RefSeq" id="WP_073994353.1">
    <property type="nucleotide sequence ID" value="NZ_FQYT01000024.1"/>
</dbReference>
<keyword evidence="11" id="KW-0067">ATP-binding</keyword>
<dbReference type="SMART" id="SM00831">
    <property type="entry name" value="Cation_ATPase_N"/>
    <property type="match status" value="1"/>
</dbReference>
<evidence type="ECO:0000256" key="17">
    <source>
        <dbReference type="ARBA" id="ARBA00047295"/>
    </source>
</evidence>
<dbReference type="STRING" id="1122934.SAMN02745691_02091"/>
<evidence type="ECO:0000313" key="21">
    <source>
        <dbReference type="Proteomes" id="UP000184342"/>
    </source>
</evidence>
<dbReference type="NCBIfam" id="TIGR01524">
    <property type="entry name" value="ATPase-IIIB_Mg"/>
    <property type="match status" value="1"/>
</dbReference>
<dbReference type="GO" id="GO:0005886">
    <property type="term" value="C:plasma membrane"/>
    <property type="evidence" value="ECO:0007669"/>
    <property type="project" value="UniProtKB-SubCell"/>
</dbReference>
<dbReference type="Pfam" id="PF00690">
    <property type="entry name" value="Cation_ATPase_N"/>
    <property type="match status" value="1"/>
</dbReference>
<name>A0A1M6JYU3_9FIRM</name>
<dbReference type="OrthoDB" id="9760364at2"/>
<dbReference type="InterPro" id="IPR023214">
    <property type="entry name" value="HAD_sf"/>
</dbReference>
<evidence type="ECO:0000256" key="14">
    <source>
        <dbReference type="ARBA" id="ARBA00022989"/>
    </source>
</evidence>
<keyword evidence="7" id="KW-0997">Cell inner membrane</keyword>
<keyword evidence="8" id="KW-0597">Phosphoprotein</keyword>
<feature type="transmembrane region" description="Helical" evidence="18">
    <location>
        <begin position="80"/>
        <end position="99"/>
    </location>
</feature>
<dbReference type="InterPro" id="IPR008250">
    <property type="entry name" value="ATPase_P-typ_transduc_dom_A_sf"/>
</dbReference>
<keyword evidence="21" id="KW-1185">Reference proteome</keyword>
<dbReference type="InterPro" id="IPR023299">
    <property type="entry name" value="ATPase_P-typ_cyto_dom_N"/>
</dbReference>
<evidence type="ECO:0000256" key="7">
    <source>
        <dbReference type="ARBA" id="ARBA00022519"/>
    </source>
</evidence>
<dbReference type="Pfam" id="PF00689">
    <property type="entry name" value="Cation_ATPase_C"/>
    <property type="match status" value="1"/>
</dbReference>
<evidence type="ECO:0000313" key="20">
    <source>
        <dbReference type="EMBL" id="SHJ51846.1"/>
    </source>
</evidence>
<feature type="transmembrane region" description="Helical" evidence="18">
    <location>
        <begin position="268"/>
        <end position="292"/>
    </location>
</feature>
<comment type="similarity">
    <text evidence="3">Belongs to the cation transport ATPase (P-type) (TC 3.A.3) family. Type IIIB subfamily.</text>
</comment>
<dbReference type="InterPro" id="IPR044492">
    <property type="entry name" value="P_typ_ATPase_HD_dom"/>
</dbReference>
<reference evidence="20 21" key="1">
    <citation type="submission" date="2016-11" db="EMBL/GenBank/DDBJ databases">
        <authorList>
            <person name="Jaros S."/>
            <person name="Januszkiewicz K."/>
            <person name="Wedrychowicz H."/>
        </authorList>
    </citation>
    <scope>NUCLEOTIDE SEQUENCE [LARGE SCALE GENOMIC DNA]</scope>
    <source>
        <strain evidence="20 21">DSM 15970</strain>
    </source>
</reference>
<dbReference type="InterPro" id="IPR023298">
    <property type="entry name" value="ATPase_P-typ_TM_dom_sf"/>
</dbReference>
<evidence type="ECO:0000256" key="6">
    <source>
        <dbReference type="ARBA" id="ARBA00022475"/>
    </source>
</evidence>
<sequence>MNTYWNLDTSKILHEMESTPDGISTEEAGRRLQKVGPNVLKPRRRFTTFQSLAKQFTSPLVLILLFAAVVSLVAGEWTDAIIVILIVLASGLLSFVQEFRAGKAVERLQAQVVTKAVVLRDGKPMSIPAGQIVPGDILMLSAGSLIPADGIVLDAKDFFVNQAVLTGETFPVEKKEGPVPADAELTERINSVFMGTNVRSGTAKALVVRTGADTMFGEIAERLKLRPPETEFEHGIRKFGILLTKIMTVLVVAVLIINIILNKPPIDSLLFAIALAVGIAPELLPAIITINLSKGAQLMSKSGVIVRQLNAIENLGSMDILCTDKTGTITVGVVSLDGALDTAGAPSEDVMRLAFLNAAFQTGIANPLDEAILASKHTDVTGIDKLEEIPYDFQRKRLSVVVDSDPGTAIRPLLISKGALDNVLSICTSIQVGKDAVPFNEGHRAEIKKQFAGWSEQGYRVLGIAAREVARKAEYTVKLDEREMTFSGFLLFFDPPKPGVAATIESLKQLGVQIKVITGDNHLVARHLAESVGLPVEGIITANEIKEMNDEALWHAAERMTVFAEVDPVQKERIILALRKMGHVVGYMGDGINDAPALHSADVGISVEQAVDVAKDAADFVLLSQDLDLLVSGIKEGRRTFANTLKYIFTTTSANFGNMLSMAGASLFLPFLPLLAKQILLNNFLSDIPAIGIPGDNVDEDQIKTPHRWNMRFIRNFMIIFGLVSSVFDYATFGMLLFILKATESQFQTAWFIESLLTELVIALVVRTRFAFYKSRPGKALLWLTIATSVVTFALPYLPFNHFLGFTPLPAWVIAALIGLTALYVVAAEIAKKYFYAHASL</sequence>
<dbReference type="PANTHER" id="PTHR42861">
    <property type="entry name" value="CALCIUM-TRANSPORTING ATPASE"/>
    <property type="match status" value="1"/>
</dbReference>
<dbReference type="InterPro" id="IPR006415">
    <property type="entry name" value="P-type_ATPase_IIIB"/>
</dbReference>
<evidence type="ECO:0000256" key="12">
    <source>
        <dbReference type="ARBA" id="ARBA00022842"/>
    </source>
</evidence>
<dbReference type="Gene3D" id="2.70.150.10">
    <property type="entry name" value="Calcium-transporting ATPase, cytoplasmic transduction domain A"/>
    <property type="match status" value="1"/>
</dbReference>
<keyword evidence="15 18" id="KW-0472">Membrane</keyword>
<evidence type="ECO:0000259" key="19">
    <source>
        <dbReference type="SMART" id="SM00831"/>
    </source>
</evidence>
<keyword evidence="6" id="KW-1003">Cell membrane</keyword>
<accession>A0A1M6JYU3</accession>
<evidence type="ECO:0000256" key="9">
    <source>
        <dbReference type="ARBA" id="ARBA00022692"/>
    </source>
</evidence>
<evidence type="ECO:0000256" key="4">
    <source>
        <dbReference type="ARBA" id="ARBA00012786"/>
    </source>
</evidence>
<dbReference type="InterPro" id="IPR004014">
    <property type="entry name" value="ATPase_P-typ_cation-transptr_N"/>
</dbReference>